<dbReference type="GO" id="GO:0009279">
    <property type="term" value="C:cell outer membrane"/>
    <property type="evidence" value="ECO:0007669"/>
    <property type="project" value="UniProtKB-SubCell"/>
</dbReference>
<comment type="caution">
    <text evidence="13">The sequence shown here is derived from an EMBL/GenBank/DDBJ whole genome shotgun (WGS) entry which is preliminary data.</text>
</comment>
<dbReference type="Gene3D" id="2.40.160.10">
    <property type="entry name" value="Porin"/>
    <property type="match status" value="1"/>
</dbReference>
<reference evidence="13 14" key="1">
    <citation type="submission" date="2018-08" db="EMBL/GenBank/DDBJ databases">
        <title>Paraburkholderia sp. DHOM06 isolated from forest soil.</title>
        <authorList>
            <person name="Gao Z.-H."/>
            <person name="Qiu L.-H."/>
        </authorList>
    </citation>
    <scope>NUCLEOTIDE SEQUENCE [LARGE SCALE GENOMIC DNA]</scope>
    <source>
        <strain evidence="13 14">DHOM06</strain>
    </source>
</reference>
<organism evidence="13 14">
    <name type="scientific">Trinickia dinghuensis</name>
    <dbReference type="NCBI Taxonomy" id="2291023"/>
    <lineage>
        <taxon>Bacteria</taxon>
        <taxon>Pseudomonadati</taxon>
        <taxon>Pseudomonadota</taxon>
        <taxon>Betaproteobacteria</taxon>
        <taxon>Burkholderiales</taxon>
        <taxon>Burkholderiaceae</taxon>
        <taxon>Trinickia</taxon>
    </lineage>
</organism>
<dbReference type="InterPro" id="IPR023614">
    <property type="entry name" value="Porin_dom_sf"/>
</dbReference>
<evidence type="ECO:0000256" key="10">
    <source>
        <dbReference type="ARBA" id="ARBA00023237"/>
    </source>
</evidence>
<evidence type="ECO:0000256" key="5">
    <source>
        <dbReference type="ARBA" id="ARBA00022692"/>
    </source>
</evidence>
<dbReference type="PRINTS" id="PR00184">
    <property type="entry name" value="NEISSPPORIN"/>
</dbReference>
<dbReference type="Proteomes" id="UP000256838">
    <property type="component" value="Unassembled WGS sequence"/>
</dbReference>
<keyword evidence="6 11" id="KW-0732">Signal</keyword>
<name>A0A3D8JQ96_9BURK</name>
<keyword evidence="7" id="KW-0406">Ion transport</keyword>
<dbReference type="RefSeq" id="WP_115537534.1">
    <property type="nucleotide sequence ID" value="NZ_QRGA01000025.1"/>
</dbReference>
<dbReference type="InterPro" id="IPR050298">
    <property type="entry name" value="Gram-neg_bact_OMP"/>
</dbReference>
<gene>
    <name evidence="13" type="ORF">DWV00_31510</name>
</gene>
<evidence type="ECO:0000256" key="8">
    <source>
        <dbReference type="ARBA" id="ARBA00023114"/>
    </source>
</evidence>
<dbReference type="GO" id="GO:0006811">
    <property type="term" value="P:monoatomic ion transport"/>
    <property type="evidence" value="ECO:0007669"/>
    <property type="project" value="UniProtKB-KW"/>
</dbReference>
<keyword evidence="14" id="KW-1185">Reference proteome</keyword>
<protein>
    <submittedName>
        <fullName evidence="13">Porin</fullName>
    </submittedName>
</protein>
<proteinExistence type="predicted"/>
<dbReference type="OrthoDB" id="8712661at2"/>
<evidence type="ECO:0000313" key="13">
    <source>
        <dbReference type="EMBL" id="RDU94876.1"/>
    </source>
</evidence>
<dbReference type="SUPFAM" id="SSF56935">
    <property type="entry name" value="Porins"/>
    <property type="match status" value="1"/>
</dbReference>
<accession>A0A3D8JQ96</accession>
<dbReference type="GO" id="GO:0015288">
    <property type="term" value="F:porin activity"/>
    <property type="evidence" value="ECO:0007669"/>
    <property type="project" value="UniProtKB-KW"/>
</dbReference>
<evidence type="ECO:0000256" key="1">
    <source>
        <dbReference type="ARBA" id="ARBA00004571"/>
    </source>
</evidence>
<dbReference type="EMBL" id="QRGA01000025">
    <property type="protein sequence ID" value="RDU94876.1"/>
    <property type="molecule type" value="Genomic_DNA"/>
</dbReference>
<evidence type="ECO:0000259" key="12">
    <source>
        <dbReference type="Pfam" id="PF13609"/>
    </source>
</evidence>
<keyword evidence="10" id="KW-0998">Cell outer membrane</keyword>
<dbReference type="GO" id="GO:0046930">
    <property type="term" value="C:pore complex"/>
    <property type="evidence" value="ECO:0007669"/>
    <property type="project" value="UniProtKB-KW"/>
</dbReference>
<evidence type="ECO:0000256" key="2">
    <source>
        <dbReference type="ARBA" id="ARBA00011233"/>
    </source>
</evidence>
<evidence type="ECO:0000256" key="7">
    <source>
        <dbReference type="ARBA" id="ARBA00023065"/>
    </source>
</evidence>
<dbReference type="Pfam" id="PF13609">
    <property type="entry name" value="Porin_4"/>
    <property type="match status" value="1"/>
</dbReference>
<dbReference type="CDD" id="cd00342">
    <property type="entry name" value="gram_neg_porins"/>
    <property type="match status" value="1"/>
</dbReference>
<keyword evidence="3" id="KW-0813">Transport</keyword>
<evidence type="ECO:0000256" key="11">
    <source>
        <dbReference type="SAM" id="SignalP"/>
    </source>
</evidence>
<feature type="domain" description="Porin" evidence="12">
    <location>
        <begin position="8"/>
        <end position="348"/>
    </location>
</feature>
<dbReference type="InterPro" id="IPR002299">
    <property type="entry name" value="Porin_Neis"/>
</dbReference>
<evidence type="ECO:0000256" key="3">
    <source>
        <dbReference type="ARBA" id="ARBA00022448"/>
    </source>
</evidence>
<dbReference type="AlphaFoldDB" id="A0A3D8JQ96"/>
<feature type="chain" id="PRO_5017635727" evidence="11">
    <location>
        <begin position="20"/>
        <end position="392"/>
    </location>
</feature>
<keyword evidence="9" id="KW-0472">Membrane</keyword>
<keyword evidence="4" id="KW-1134">Transmembrane beta strand</keyword>
<feature type="signal peptide" evidence="11">
    <location>
        <begin position="1"/>
        <end position="19"/>
    </location>
</feature>
<evidence type="ECO:0000256" key="9">
    <source>
        <dbReference type="ARBA" id="ARBA00023136"/>
    </source>
</evidence>
<dbReference type="InterPro" id="IPR033900">
    <property type="entry name" value="Gram_neg_porin_domain"/>
</dbReference>
<dbReference type="PANTHER" id="PTHR34501">
    <property type="entry name" value="PROTEIN YDDL-RELATED"/>
    <property type="match status" value="1"/>
</dbReference>
<evidence type="ECO:0000256" key="4">
    <source>
        <dbReference type="ARBA" id="ARBA00022452"/>
    </source>
</evidence>
<evidence type="ECO:0000313" key="14">
    <source>
        <dbReference type="Proteomes" id="UP000256838"/>
    </source>
</evidence>
<comment type="subunit">
    <text evidence="2">Homotrimer.</text>
</comment>
<keyword evidence="5" id="KW-0812">Transmembrane</keyword>
<dbReference type="PANTHER" id="PTHR34501:SF9">
    <property type="entry name" value="MAJOR OUTER MEMBRANE PROTEIN P.IA"/>
    <property type="match status" value="1"/>
</dbReference>
<comment type="subcellular location">
    <subcellularLocation>
        <location evidence="1">Cell outer membrane</location>
        <topology evidence="1">Multi-pass membrane protein</topology>
    </subcellularLocation>
</comment>
<sequence length="392" mass="41249">MKMKLIGVAAMVLATGAYAQSSVTLYGRIDNGVSYRTGLPSGHLFGTETGGWGESWWGLIGSEDLGDGTKAIFQLESGINTNTGGMNNGGLFGRHATVGMSNSKYGTFKLGNLGAGFLTQDSWDLDPQEMQAYNIATLDRGRVWEQAGNGFEYTSPNLNGLTLKGQYALTNTVGNWNGTNGGPGTDPSNLGAPQGRVDGVKAMYNNHNLELLAIYDEVRDRNGQFSNVYAASREAMVGGTYTWGPLKAYVGYQHLSAPQATLQNQGLTATAVTGTLPGGVTGAPTAVDHEWVGVNYTVSPFLSVTGGVYHANANKGNGNATLYSLGAAYNLSKRTFLYTELGYVTNSASSNVGLGNGYSDYYGPNTNEGGTSGAPNYGRSQFGAIAGIMHMF</sequence>
<evidence type="ECO:0000256" key="6">
    <source>
        <dbReference type="ARBA" id="ARBA00022729"/>
    </source>
</evidence>
<keyword evidence="8" id="KW-0626">Porin</keyword>